<organism evidence="1 2">
    <name type="scientific">Apolygus lucorum</name>
    <name type="common">Small green plant bug</name>
    <name type="synonym">Lygocoris lucorum</name>
    <dbReference type="NCBI Taxonomy" id="248454"/>
    <lineage>
        <taxon>Eukaryota</taxon>
        <taxon>Metazoa</taxon>
        <taxon>Ecdysozoa</taxon>
        <taxon>Arthropoda</taxon>
        <taxon>Hexapoda</taxon>
        <taxon>Insecta</taxon>
        <taxon>Pterygota</taxon>
        <taxon>Neoptera</taxon>
        <taxon>Paraneoptera</taxon>
        <taxon>Hemiptera</taxon>
        <taxon>Heteroptera</taxon>
        <taxon>Panheteroptera</taxon>
        <taxon>Cimicomorpha</taxon>
        <taxon>Miridae</taxon>
        <taxon>Mirini</taxon>
        <taxon>Apolygus</taxon>
    </lineage>
</organism>
<gene>
    <name evidence="1" type="ORF">GE061_003489</name>
</gene>
<keyword evidence="2" id="KW-1185">Reference proteome</keyword>
<dbReference type="AlphaFoldDB" id="A0A6A4JCN0"/>
<evidence type="ECO:0000313" key="1">
    <source>
        <dbReference type="EMBL" id="KAF6203076.1"/>
    </source>
</evidence>
<proteinExistence type="predicted"/>
<comment type="caution">
    <text evidence="1">The sequence shown here is derived from an EMBL/GenBank/DDBJ whole genome shotgun (WGS) entry which is preliminary data.</text>
</comment>
<dbReference type="EMBL" id="WIXP02000011">
    <property type="protein sequence ID" value="KAF6203076.1"/>
    <property type="molecule type" value="Genomic_DNA"/>
</dbReference>
<protein>
    <submittedName>
        <fullName evidence="1">Uncharacterized protein</fullName>
    </submittedName>
</protein>
<dbReference type="Proteomes" id="UP000466442">
    <property type="component" value="Unassembled WGS sequence"/>
</dbReference>
<reference evidence="1" key="1">
    <citation type="journal article" date="2021" name="Mol. Ecol. Resour.">
        <title>Apolygus lucorum genome provides insights into omnivorousness and mesophyll feeding.</title>
        <authorList>
            <person name="Liu Y."/>
            <person name="Liu H."/>
            <person name="Wang H."/>
            <person name="Huang T."/>
            <person name="Liu B."/>
            <person name="Yang B."/>
            <person name="Yin L."/>
            <person name="Li B."/>
            <person name="Zhang Y."/>
            <person name="Zhang S."/>
            <person name="Jiang F."/>
            <person name="Zhang X."/>
            <person name="Ren Y."/>
            <person name="Wang B."/>
            <person name="Wang S."/>
            <person name="Lu Y."/>
            <person name="Wu K."/>
            <person name="Fan W."/>
            <person name="Wang G."/>
        </authorList>
    </citation>
    <scope>NUCLEOTIDE SEQUENCE</scope>
    <source>
        <strain evidence="1">12Hb</strain>
    </source>
</reference>
<sequence length="70" mass="7781">MTFPVDRRGFLGSSGLTERGFLGSSWAPLPDWPRFPGIFRADAVSLGSSGQTRFCLPSSLLPRDRRPRRS</sequence>
<name>A0A6A4JCN0_APOLU</name>
<accession>A0A6A4JCN0</accession>
<evidence type="ECO:0000313" key="2">
    <source>
        <dbReference type="Proteomes" id="UP000466442"/>
    </source>
</evidence>